<reference evidence="2 3" key="1">
    <citation type="submission" date="2015-09" db="EMBL/GenBank/DDBJ databases">
        <authorList>
            <consortium name="Pathogen Informatics"/>
        </authorList>
    </citation>
    <scope>NUCLEOTIDE SEQUENCE [LARGE SCALE GENOMIC DNA]</scope>
    <source>
        <strain evidence="2 3">2789STDY5834968</strain>
    </source>
</reference>
<dbReference type="AlphaFoldDB" id="A0A173R6C9"/>
<evidence type="ECO:0000313" key="3">
    <source>
        <dbReference type="Proteomes" id="UP000095673"/>
    </source>
</evidence>
<dbReference type="RefSeq" id="WP_055236883.1">
    <property type="nucleotide sequence ID" value="NZ_CYXM01000001.1"/>
</dbReference>
<gene>
    <name evidence="2" type="ORF">ERS852580_00304</name>
</gene>
<evidence type="ECO:0000313" key="2">
    <source>
        <dbReference type="EMBL" id="CUM73463.1"/>
    </source>
</evidence>
<dbReference type="Proteomes" id="UP000095673">
    <property type="component" value="Unassembled WGS sequence"/>
</dbReference>
<feature type="region of interest" description="Disordered" evidence="1">
    <location>
        <begin position="113"/>
        <end position="187"/>
    </location>
</feature>
<evidence type="ECO:0008006" key="4">
    <source>
        <dbReference type="Google" id="ProtNLM"/>
    </source>
</evidence>
<accession>A0A173R6C9</accession>
<name>A0A173R6C9_9FIRM</name>
<protein>
    <recommendedName>
        <fullName evidence="4">Replication protein</fullName>
    </recommendedName>
</protein>
<organism evidence="2 3">
    <name type="scientific">Agathobacter rectalis</name>
    <dbReference type="NCBI Taxonomy" id="39491"/>
    <lineage>
        <taxon>Bacteria</taxon>
        <taxon>Bacillati</taxon>
        <taxon>Bacillota</taxon>
        <taxon>Clostridia</taxon>
        <taxon>Lachnospirales</taxon>
        <taxon>Lachnospiraceae</taxon>
        <taxon>Agathobacter</taxon>
    </lineage>
</organism>
<dbReference type="EMBL" id="CYXM01000001">
    <property type="protein sequence ID" value="CUM73463.1"/>
    <property type="molecule type" value="Genomic_DNA"/>
</dbReference>
<sequence>MKKQKVQAKINLETLAGGAFAEKLNEALMQVAENIQNPNTEATTKRQITVNIKFTPNKTRQMVGTQIAVTTKLAATEAIDTQMVMGVNMRTGQIEIAEYDGQIRGQMDLSDFTDADQDQEPEETQAAAPTPGQNPTGKPLDLKNRGKQAPAAAAELVPGRDYDPDTGEVYETAGQPTDDRQTTGGRNNMKVVKIAPVKEA</sequence>
<proteinExistence type="predicted"/>
<feature type="compositionally biased region" description="Acidic residues" evidence="1">
    <location>
        <begin position="113"/>
        <end position="123"/>
    </location>
</feature>
<evidence type="ECO:0000256" key="1">
    <source>
        <dbReference type="SAM" id="MobiDB-lite"/>
    </source>
</evidence>
<dbReference type="OrthoDB" id="1956472at2"/>